<keyword evidence="2" id="KW-0472">Membrane</keyword>
<feature type="transmembrane region" description="Helical" evidence="2">
    <location>
        <begin position="1139"/>
        <end position="1155"/>
    </location>
</feature>
<dbReference type="OrthoDB" id="223521at2"/>
<gene>
    <name evidence="3" type="ORF">Q31a_19980</name>
</gene>
<evidence type="ECO:0000256" key="2">
    <source>
        <dbReference type="SAM" id="Phobius"/>
    </source>
</evidence>
<evidence type="ECO:0000313" key="4">
    <source>
        <dbReference type="Proteomes" id="UP000318017"/>
    </source>
</evidence>
<keyword evidence="2" id="KW-0812">Transmembrane</keyword>
<feature type="compositionally biased region" description="Polar residues" evidence="1">
    <location>
        <begin position="1197"/>
        <end position="1210"/>
    </location>
</feature>
<organism evidence="3 4">
    <name type="scientific">Aureliella helgolandensis</name>
    <dbReference type="NCBI Taxonomy" id="2527968"/>
    <lineage>
        <taxon>Bacteria</taxon>
        <taxon>Pseudomonadati</taxon>
        <taxon>Planctomycetota</taxon>
        <taxon>Planctomycetia</taxon>
        <taxon>Pirellulales</taxon>
        <taxon>Pirellulaceae</taxon>
        <taxon>Aureliella</taxon>
    </lineage>
</organism>
<proteinExistence type="predicted"/>
<dbReference type="EMBL" id="CP036298">
    <property type="protein sequence ID" value="QDV23693.1"/>
    <property type="molecule type" value="Genomic_DNA"/>
</dbReference>
<keyword evidence="4" id="KW-1185">Reference proteome</keyword>
<dbReference type="AlphaFoldDB" id="A0A518G527"/>
<feature type="region of interest" description="Disordered" evidence="1">
    <location>
        <begin position="312"/>
        <end position="340"/>
    </location>
</feature>
<feature type="compositionally biased region" description="Polar residues" evidence="1">
    <location>
        <begin position="319"/>
        <end position="329"/>
    </location>
</feature>
<accession>A0A518G527</accession>
<dbReference type="RefSeq" id="WP_145076791.1">
    <property type="nucleotide sequence ID" value="NZ_CP036298.1"/>
</dbReference>
<evidence type="ECO:0000256" key="1">
    <source>
        <dbReference type="SAM" id="MobiDB-lite"/>
    </source>
</evidence>
<evidence type="ECO:0000313" key="3">
    <source>
        <dbReference type="EMBL" id="QDV23693.1"/>
    </source>
</evidence>
<feature type="transmembrane region" description="Helical" evidence="2">
    <location>
        <begin position="1114"/>
        <end position="1133"/>
    </location>
</feature>
<keyword evidence="2" id="KW-1133">Transmembrane helix</keyword>
<dbReference type="KEGG" id="ahel:Q31a_19980"/>
<dbReference type="Proteomes" id="UP000318017">
    <property type="component" value="Chromosome"/>
</dbReference>
<name>A0A518G527_9BACT</name>
<sequence length="1210" mass="134529">MLFFLVCLLAPPIGQAQEDSETVDRTNSSWPNILQNGTLNTQARIWFRGEDGKIVLLANSSLEEILKLRGQDSTAGLSNAFPNYSFTEVSVVADARGELAEVEGKFSVALGAADRVAQVPLYFDSCRLTTRPVMTGEATKQAFRPSSDSTGYEWLLIGDTAVDHSITLQGKSIIEQDADRRSLRFSLPQTPCNLKITLPLGVVDVRARSEDIIEQSVGEQSVELKVASRGGEFVLSWRVGGGGTRVAAVEAESQTSFEVGDPALTWQCTTNLEVRWYGTDAEDQVIIRLPPGARWRNIPNSDFERYRLTRRESSIAPESEQNPDTSTAQDLPPEQSPPSPGLIVEELLLENFDIKQNRSIDLPLSWEWTPGLQEDNELSVKAKIPGIVIEGVDSHHGRLECRLPSLYSIVFESLSGASLLQQGPSSDDGFAGKRILFDFDRQNFDLVIAFRRSQSLPIVRPTYHVRVDRNKLVLTGWLDCSFDPNQLQREIGLVMPDSWILQENTARTLTNPESPFEDTGEVLRVRSPEDNDGTYILTAPDSSASNANSNRRIEQIWRIVAEREWKPDNDNALEFRIPEIIRGQLDGAPLIDPGSGTLLVSSEDNILLRDSRSSGLLTDTFSTEYQKYVKRIGVRKPLVFRFQNQSTTPYWAGNVGLLPQQISLSQNATIEVLNSQIEIQQMFDLQISNEPLEKLRFAVRQDADQVHPPQVIVDGNSTYVELVETMGAAELAAAYPGVMAPEPLSKENAKSKSSEATPSTWQIYQFVGVPELLGTKRILLETSITWDNSATALPGNSAESPDKAVAPERQTKRVHVPLARLLIPANTLRLKEQWVLLHNQQLGVQPVTGQNQPSFSLDDEGNTIRQLPPLQTDIELELTIHQQREAASIRVERSWLQTAITGDERRDRYVAQVSTTASELRLQLPKFIRKLMVYVDGVQQTDLTYRYDNTSDTLVIQSPSGTKQLHVIEVSYFLQENLSWFTRIDIKAPQITGAEYLDVFYWQLVTPQVQHLLWPPEQLTAEWLWQWSGLWWFRSSGDTDLERSIGATKQANLPPAMNRYLMSSRLSGGPNASGAMHTWIVSRFALWFPVGVFAIAMSYLLLNYSVFRRPVSLMVYAVGLGGLATIVPDLAMVLGQTSVIALSLVGLVWSTQIAIDSRVRRRSVFTHRPASHVDSNAHYSGTRNSGPAFAAPASPSTTHGGSSVAANGGN</sequence>
<feature type="region of interest" description="Disordered" evidence="1">
    <location>
        <begin position="1188"/>
        <end position="1210"/>
    </location>
</feature>
<reference evidence="3 4" key="1">
    <citation type="submission" date="2019-02" db="EMBL/GenBank/DDBJ databases">
        <title>Deep-cultivation of Planctomycetes and their phenomic and genomic characterization uncovers novel biology.</title>
        <authorList>
            <person name="Wiegand S."/>
            <person name="Jogler M."/>
            <person name="Boedeker C."/>
            <person name="Pinto D."/>
            <person name="Vollmers J."/>
            <person name="Rivas-Marin E."/>
            <person name="Kohn T."/>
            <person name="Peeters S.H."/>
            <person name="Heuer A."/>
            <person name="Rast P."/>
            <person name="Oberbeckmann S."/>
            <person name="Bunk B."/>
            <person name="Jeske O."/>
            <person name="Meyerdierks A."/>
            <person name="Storesund J.E."/>
            <person name="Kallscheuer N."/>
            <person name="Luecker S."/>
            <person name="Lage O.M."/>
            <person name="Pohl T."/>
            <person name="Merkel B.J."/>
            <person name="Hornburger P."/>
            <person name="Mueller R.-W."/>
            <person name="Bruemmer F."/>
            <person name="Labrenz M."/>
            <person name="Spormann A.M."/>
            <person name="Op den Camp H."/>
            <person name="Overmann J."/>
            <person name="Amann R."/>
            <person name="Jetten M.S.M."/>
            <person name="Mascher T."/>
            <person name="Medema M.H."/>
            <person name="Devos D.P."/>
            <person name="Kaster A.-K."/>
            <person name="Ovreas L."/>
            <person name="Rohde M."/>
            <person name="Galperin M.Y."/>
            <person name="Jogler C."/>
        </authorList>
    </citation>
    <scope>NUCLEOTIDE SEQUENCE [LARGE SCALE GENOMIC DNA]</scope>
    <source>
        <strain evidence="3 4">Q31a</strain>
    </source>
</reference>
<protein>
    <submittedName>
        <fullName evidence="3">Uncharacterized protein</fullName>
    </submittedName>
</protein>
<feature type="transmembrane region" description="Helical" evidence="2">
    <location>
        <begin position="1084"/>
        <end position="1102"/>
    </location>
</feature>